<name>A0ABN7S7I3_OIKDI</name>
<sequence length="236" mass="27322">MGYRNQKRSKYSIALNSRLHSLPIVYDEFHAFCGSPKDKSFEARIHCVLELAVKDFDREVRVMLIRLIVLILGDSRVLSLPKNFLQIDDIKLLMRQYPKNKCLYQFADENDFLFEIAVFGCESEFSTQVAEPSCEFFHDILAGLLENGMKIEQLHSPACGTTLVDFLKNELEMHREAMEKEKQSEIKIPETLRDKLHGDKIVVQSLSSLGYYHLKFVDAVTKALEMLQQETRKNKV</sequence>
<evidence type="ECO:0000313" key="1">
    <source>
        <dbReference type="EMBL" id="CAG5094362.1"/>
    </source>
</evidence>
<accession>A0ABN7S7I3</accession>
<gene>
    <name evidence="1" type="ORF">OKIOD_LOCUS5045</name>
</gene>
<keyword evidence="2" id="KW-1185">Reference proteome</keyword>
<dbReference type="Proteomes" id="UP001158576">
    <property type="component" value="Chromosome XSR"/>
</dbReference>
<organism evidence="1 2">
    <name type="scientific">Oikopleura dioica</name>
    <name type="common">Tunicate</name>
    <dbReference type="NCBI Taxonomy" id="34765"/>
    <lineage>
        <taxon>Eukaryota</taxon>
        <taxon>Metazoa</taxon>
        <taxon>Chordata</taxon>
        <taxon>Tunicata</taxon>
        <taxon>Appendicularia</taxon>
        <taxon>Copelata</taxon>
        <taxon>Oikopleuridae</taxon>
        <taxon>Oikopleura</taxon>
    </lineage>
</organism>
<reference evidence="1 2" key="1">
    <citation type="submission" date="2021-04" db="EMBL/GenBank/DDBJ databases">
        <authorList>
            <person name="Bliznina A."/>
        </authorList>
    </citation>
    <scope>NUCLEOTIDE SEQUENCE [LARGE SCALE GENOMIC DNA]</scope>
</reference>
<protein>
    <submittedName>
        <fullName evidence="1">Oidioi.mRNA.OKI2018_I69.XSR.g13487.t1.cds</fullName>
    </submittedName>
</protein>
<dbReference type="EMBL" id="OU015569">
    <property type="protein sequence ID" value="CAG5094362.1"/>
    <property type="molecule type" value="Genomic_DNA"/>
</dbReference>
<proteinExistence type="predicted"/>
<evidence type="ECO:0000313" key="2">
    <source>
        <dbReference type="Proteomes" id="UP001158576"/>
    </source>
</evidence>